<evidence type="ECO:0000256" key="5">
    <source>
        <dbReference type="SAM" id="Phobius"/>
    </source>
</evidence>
<protein>
    <submittedName>
        <fullName evidence="7">Oxalate:formate antiporter</fullName>
    </submittedName>
</protein>
<gene>
    <name evidence="7" type="primary">oxlT</name>
    <name evidence="7" type="ORF">OJF2_52160</name>
</gene>
<feature type="transmembrane region" description="Helical" evidence="5">
    <location>
        <begin position="140"/>
        <end position="161"/>
    </location>
</feature>
<evidence type="ECO:0000256" key="2">
    <source>
        <dbReference type="ARBA" id="ARBA00022989"/>
    </source>
</evidence>
<organism evidence="7 8">
    <name type="scientific">Aquisphaera giovannonii</name>
    <dbReference type="NCBI Taxonomy" id="406548"/>
    <lineage>
        <taxon>Bacteria</taxon>
        <taxon>Pseudomonadati</taxon>
        <taxon>Planctomycetota</taxon>
        <taxon>Planctomycetia</taxon>
        <taxon>Isosphaerales</taxon>
        <taxon>Isosphaeraceae</taxon>
        <taxon>Aquisphaera</taxon>
    </lineage>
</organism>
<dbReference type="PROSITE" id="PS50850">
    <property type="entry name" value="MFS"/>
    <property type="match status" value="1"/>
</dbReference>
<feature type="transmembrane region" description="Helical" evidence="5">
    <location>
        <begin position="84"/>
        <end position="102"/>
    </location>
</feature>
<dbReference type="SUPFAM" id="SSF103473">
    <property type="entry name" value="MFS general substrate transporter"/>
    <property type="match status" value="1"/>
</dbReference>
<evidence type="ECO:0000259" key="6">
    <source>
        <dbReference type="PROSITE" id="PS50850"/>
    </source>
</evidence>
<name>A0A5B9W989_9BACT</name>
<feature type="transmembrane region" description="Helical" evidence="5">
    <location>
        <begin position="237"/>
        <end position="260"/>
    </location>
</feature>
<feature type="transmembrane region" description="Helical" evidence="5">
    <location>
        <begin position="12"/>
        <end position="31"/>
    </location>
</feature>
<dbReference type="CDD" id="cd17355">
    <property type="entry name" value="MFS_YcxA_like"/>
    <property type="match status" value="1"/>
</dbReference>
<feature type="transmembrane region" description="Helical" evidence="5">
    <location>
        <begin position="108"/>
        <end position="128"/>
    </location>
</feature>
<dbReference type="PANTHER" id="PTHR11360:SF290">
    <property type="entry name" value="MONOCARBOXYLATE MFS PERMEASE"/>
    <property type="match status" value="1"/>
</dbReference>
<proteinExistence type="predicted"/>
<feature type="transmembrane region" description="Helical" evidence="5">
    <location>
        <begin position="358"/>
        <end position="383"/>
    </location>
</feature>
<evidence type="ECO:0000256" key="4">
    <source>
        <dbReference type="SAM" id="MobiDB-lite"/>
    </source>
</evidence>
<sequence>MDTRGESSGAFHYAWVIAGLTFLVLLATAGVRSAPGVLIVPLEREFGWDRATISLAVSVNLVLYGLIGPFAAAFMGRLGIRRTVLASLLFVATGVALTPLMTAPWHLMLLWGVVVGGGTGMTALVLGATVVNRWFAERRGLVLGVLTASTATGQLVFLPMLASVVARVGWRPAALVVAGVAAAVAIPVALLFRERPSDLGLMPYGASPATESLAVAVGNPFVAAIDALRDGLRSRDFWLLAGSFFVCGASTNGLIGTHLIPACLDYGIPEVQGASLLAAMGLFDLAGTTASGWLSDRWDNRVLLCWYYGLRGVALVFLPSFLGSAAWGLPIFALIYGLDWIATVPPTVKLTSDAFGKARAPVMFGWIVAAHQLGAAAAALGAGAVRTWMGDYERAFLTSGALCLITAGFVLRIGRDSPPESEPVPGDVQLEPSLG</sequence>
<keyword evidence="8" id="KW-1185">Reference proteome</keyword>
<dbReference type="Gene3D" id="1.20.1250.20">
    <property type="entry name" value="MFS general substrate transporter like domains"/>
    <property type="match status" value="2"/>
</dbReference>
<dbReference type="OrthoDB" id="182417at2"/>
<dbReference type="Proteomes" id="UP000324233">
    <property type="component" value="Chromosome"/>
</dbReference>
<dbReference type="AlphaFoldDB" id="A0A5B9W989"/>
<evidence type="ECO:0000256" key="3">
    <source>
        <dbReference type="ARBA" id="ARBA00023136"/>
    </source>
</evidence>
<dbReference type="InterPro" id="IPR050327">
    <property type="entry name" value="Proton-linked_MCT"/>
</dbReference>
<feature type="transmembrane region" description="Helical" evidence="5">
    <location>
        <begin position="272"/>
        <end position="294"/>
    </location>
</feature>
<keyword evidence="2 5" id="KW-1133">Transmembrane helix</keyword>
<dbReference type="RefSeq" id="WP_148596296.1">
    <property type="nucleotide sequence ID" value="NZ_CP042997.1"/>
</dbReference>
<dbReference type="Pfam" id="PF07690">
    <property type="entry name" value="MFS_1"/>
    <property type="match status" value="1"/>
</dbReference>
<evidence type="ECO:0000256" key="1">
    <source>
        <dbReference type="ARBA" id="ARBA00022692"/>
    </source>
</evidence>
<dbReference type="KEGG" id="agv:OJF2_52160"/>
<accession>A0A5B9W989</accession>
<evidence type="ECO:0000313" key="8">
    <source>
        <dbReference type="Proteomes" id="UP000324233"/>
    </source>
</evidence>
<dbReference type="GO" id="GO:0022857">
    <property type="term" value="F:transmembrane transporter activity"/>
    <property type="evidence" value="ECO:0007669"/>
    <property type="project" value="InterPro"/>
</dbReference>
<feature type="transmembrane region" description="Helical" evidence="5">
    <location>
        <begin position="51"/>
        <end position="72"/>
    </location>
</feature>
<keyword evidence="3 5" id="KW-0472">Membrane</keyword>
<evidence type="ECO:0000313" key="7">
    <source>
        <dbReference type="EMBL" id="QEH36631.1"/>
    </source>
</evidence>
<feature type="region of interest" description="Disordered" evidence="4">
    <location>
        <begin position="416"/>
        <end position="435"/>
    </location>
</feature>
<feature type="transmembrane region" description="Helical" evidence="5">
    <location>
        <begin position="173"/>
        <end position="192"/>
    </location>
</feature>
<feature type="domain" description="Major facilitator superfamily (MFS) profile" evidence="6">
    <location>
        <begin position="14"/>
        <end position="418"/>
    </location>
</feature>
<dbReference type="InterPro" id="IPR020846">
    <property type="entry name" value="MFS_dom"/>
</dbReference>
<dbReference type="PANTHER" id="PTHR11360">
    <property type="entry name" value="MONOCARBOXYLATE TRANSPORTER"/>
    <property type="match status" value="1"/>
</dbReference>
<dbReference type="InterPro" id="IPR036259">
    <property type="entry name" value="MFS_trans_sf"/>
</dbReference>
<dbReference type="InterPro" id="IPR011701">
    <property type="entry name" value="MFS"/>
</dbReference>
<feature type="transmembrane region" description="Helical" evidence="5">
    <location>
        <begin position="395"/>
        <end position="414"/>
    </location>
</feature>
<keyword evidence="1 5" id="KW-0812">Transmembrane</keyword>
<reference evidence="7 8" key="1">
    <citation type="submission" date="2019-08" db="EMBL/GenBank/DDBJ databases">
        <title>Deep-cultivation of Planctomycetes and their phenomic and genomic characterization uncovers novel biology.</title>
        <authorList>
            <person name="Wiegand S."/>
            <person name="Jogler M."/>
            <person name="Boedeker C."/>
            <person name="Pinto D."/>
            <person name="Vollmers J."/>
            <person name="Rivas-Marin E."/>
            <person name="Kohn T."/>
            <person name="Peeters S.H."/>
            <person name="Heuer A."/>
            <person name="Rast P."/>
            <person name="Oberbeckmann S."/>
            <person name="Bunk B."/>
            <person name="Jeske O."/>
            <person name="Meyerdierks A."/>
            <person name="Storesund J.E."/>
            <person name="Kallscheuer N."/>
            <person name="Luecker S."/>
            <person name="Lage O.M."/>
            <person name="Pohl T."/>
            <person name="Merkel B.J."/>
            <person name="Hornburger P."/>
            <person name="Mueller R.-W."/>
            <person name="Bruemmer F."/>
            <person name="Labrenz M."/>
            <person name="Spormann A.M."/>
            <person name="Op den Camp H."/>
            <person name="Overmann J."/>
            <person name="Amann R."/>
            <person name="Jetten M.S.M."/>
            <person name="Mascher T."/>
            <person name="Medema M.H."/>
            <person name="Devos D.P."/>
            <person name="Kaster A.-K."/>
            <person name="Ovreas L."/>
            <person name="Rohde M."/>
            <person name="Galperin M.Y."/>
            <person name="Jogler C."/>
        </authorList>
    </citation>
    <scope>NUCLEOTIDE SEQUENCE [LARGE SCALE GENOMIC DNA]</scope>
    <source>
        <strain evidence="7 8">OJF2</strain>
    </source>
</reference>
<dbReference type="EMBL" id="CP042997">
    <property type="protein sequence ID" value="QEH36631.1"/>
    <property type="molecule type" value="Genomic_DNA"/>
</dbReference>
<feature type="transmembrane region" description="Helical" evidence="5">
    <location>
        <begin position="315"/>
        <end position="338"/>
    </location>
</feature>